<dbReference type="RefSeq" id="XP_069198524.1">
    <property type="nucleotide sequence ID" value="XM_069342018.1"/>
</dbReference>
<gene>
    <name evidence="2" type="ORF">AAFC00_002670</name>
</gene>
<evidence type="ECO:0000313" key="3">
    <source>
        <dbReference type="Proteomes" id="UP001562354"/>
    </source>
</evidence>
<keyword evidence="1" id="KW-0732">Signal</keyword>
<name>A0ABR3P7T7_9PEZI</name>
<keyword evidence="3" id="KW-1185">Reference proteome</keyword>
<evidence type="ECO:0000313" key="2">
    <source>
        <dbReference type="EMBL" id="KAL1302248.1"/>
    </source>
</evidence>
<accession>A0ABR3P7T7</accession>
<feature type="chain" id="PRO_5047208102" evidence="1">
    <location>
        <begin position="20"/>
        <end position="235"/>
    </location>
</feature>
<proteinExistence type="predicted"/>
<protein>
    <submittedName>
        <fullName evidence="2">Uncharacterized protein</fullName>
    </submittedName>
</protein>
<reference evidence="2 3" key="1">
    <citation type="submission" date="2024-07" db="EMBL/GenBank/DDBJ databases">
        <title>Draft sequence of the Neodothiora populina.</title>
        <authorList>
            <person name="Drown D.D."/>
            <person name="Schuette U.S."/>
            <person name="Buechlein A.B."/>
            <person name="Rusch D.R."/>
            <person name="Winton L.W."/>
            <person name="Adams G.A."/>
        </authorList>
    </citation>
    <scope>NUCLEOTIDE SEQUENCE [LARGE SCALE GENOMIC DNA]</scope>
    <source>
        <strain evidence="2 3">CPC 39397</strain>
    </source>
</reference>
<comment type="caution">
    <text evidence="2">The sequence shown here is derived from an EMBL/GenBank/DDBJ whole genome shotgun (WGS) entry which is preliminary data.</text>
</comment>
<dbReference type="Proteomes" id="UP001562354">
    <property type="component" value="Unassembled WGS sequence"/>
</dbReference>
<dbReference type="GeneID" id="95976372"/>
<feature type="signal peptide" evidence="1">
    <location>
        <begin position="1"/>
        <end position="19"/>
    </location>
</feature>
<evidence type="ECO:0000256" key="1">
    <source>
        <dbReference type="SAM" id="SignalP"/>
    </source>
</evidence>
<organism evidence="2 3">
    <name type="scientific">Neodothiora populina</name>
    <dbReference type="NCBI Taxonomy" id="2781224"/>
    <lineage>
        <taxon>Eukaryota</taxon>
        <taxon>Fungi</taxon>
        <taxon>Dikarya</taxon>
        <taxon>Ascomycota</taxon>
        <taxon>Pezizomycotina</taxon>
        <taxon>Dothideomycetes</taxon>
        <taxon>Dothideomycetidae</taxon>
        <taxon>Dothideales</taxon>
        <taxon>Dothioraceae</taxon>
        <taxon>Neodothiora</taxon>
    </lineage>
</organism>
<sequence length="235" mass="25437">MKFNAVVFGTALLASSVMAIPAASAEPGLVRAGKFGNWCVAPGQMCYKTKRDLDDAKTIIAAGFEAPNQQEIEKRGLVRAGRFGNWCVAPGQMCYKSKRDYDEAITDIAAGYDAPHPDEIEKRSASPEPKKGGLVRAGRFGNWCVAPGQMCYKSKRDLDEVTDAILAGFEAPTPDEIEKRSASPEPKKGGLVRAGKFGNWCVAPGQMCYKSKRDLEVAKSHVAVGDYAPLPEDFE</sequence>
<dbReference type="EMBL" id="JBFMKM010000012">
    <property type="protein sequence ID" value="KAL1302248.1"/>
    <property type="molecule type" value="Genomic_DNA"/>
</dbReference>